<proteinExistence type="predicted"/>
<dbReference type="AlphaFoldDB" id="A0A916Y558"/>
<evidence type="ECO:0000313" key="2">
    <source>
        <dbReference type="Proteomes" id="UP000613160"/>
    </source>
</evidence>
<dbReference type="RefSeq" id="WP_188853679.1">
    <property type="nucleotide sequence ID" value="NZ_BMJJ01000010.1"/>
</dbReference>
<dbReference type="EMBL" id="BMJJ01000010">
    <property type="protein sequence ID" value="GGD31300.1"/>
    <property type="molecule type" value="Genomic_DNA"/>
</dbReference>
<name>A0A916Y558_9HYPH</name>
<sequence>MAKEVFHLARGCFSIRSFDDPADRDEALLTMLKAEVAENLAAGHDIESSSCEYPYAVDISGHRAEMFHMSVNEDGVIDELAFVQDAEWSTMARRALGTRTFGRGTSACGGMRCHCPTRRRRCLHWQRRL</sequence>
<gene>
    <name evidence="1" type="ORF">GCM10011335_37890</name>
</gene>
<reference evidence="1" key="2">
    <citation type="submission" date="2020-09" db="EMBL/GenBank/DDBJ databases">
        <authorList>
            <person name="Sun Q."/>
            <person name="Zhou Y."/>
        </authorList>
    </citation>
    <scope>NUCLEOTIDE SEQUENCE</scope>
    <source>
        <strain evidence="1">CGMCC 1.15493</strain>
    </source>
</reference>
<protein>
    <submittedName>
        <fullName evidence="1">Uncharacterized protein</fullName>
    </submittedName>
</protein>
<reference evidence="1" key="1">
    <citation type="journal article" date="2014" name="Int. J. Syst. Evol. Microbiol.">
        <title>Complete genome sequence of Corynebacterium casei LMG S-19264T (=DSM 44701T), isolated from a smear-ripened cheese.</title>
        <authorList>
            <consortium name="US DOE Joint Genome Institute (JGI-PGF)"/>
            <person name="Walter F."/>
            <person name="Albersmeier A."/>
            <person name="Kalinowski J."/>
            <person name="Ruckert C."/>
        </authorList>
    </citation>
    <scope>NUCLEOTIDE SEQUENCE</scope>
    <source>
        <strain evidence="1">CGMCC 1.15493</strain>
    </source>
</reference>
<accession>A0A916Y558</accession>
<evidence type="ECO:0000313" key="1">
    <source>
        <dbReference type="EMBL" id="GGD31300.1"/>
    </source>
</evidence>
<dbReference type="Proteomes" id="UP000613160">
    <property type="component" value="Unassembled WGS sequence"/>
</dbReference>
<keyword evidence="2" id="KW-1185">Reference proteome</keyword>
<organism evidence="1 2">
    <name type="scientific">Aureimonas glaciei</name>
    <dbReference type="NCBI Taxonomy" id="1776957"/>
    <lineage>
        <taxon>Bacteria</taxon>
        <taxon>Pseudomonadati</taxon>
        <taxon>Pseudomonadota</taxon>
        <taxon>Alphaproteobacteria</taxon>
        <taxon>Hyphomicrobiales</taxon>
        <taxon>Aurantimonadaceae</taxon>
        <taxon>Aureimonas</taxon>
    </lineage>
</organism>
<comment type="caution">
    <text evidence="1">The sequence shown here is derived from an EMBL/GenBank/DDBJ whole genome shotgun (WGS) entry which is preliminary data.</text>
</comment>